<gene>
    <name evidence="1" type="ORF">Tco_0624431</name>
</gene>
<sequence>MVSLRKGVRSHNAKDGVVKINAGRSNYGSLVSFIGLSEDVCDDEPQLATQLSQSETQLICAWLLEVDSHSVTSYRMIARVSTLYSGKLVGFSNAEEPIIELDNSGYQKDYSFLKFNPIHGEFQNLGIEGNGDSFCIGPYKELLLLLTHTSDRSLLILFL</sequence>
<evidence type="ECO:0000313" key="2">
    <source>
        <dbReference type="Proteomes" id="UP001151760"/>
    </source>
</evidence>
<protein>
    <submittedName>
        <fullName evidence="1">Uncharacterized protein</fullName>
    </submittedName>
</protein>
<reference evidence="1" key="1">
    <citation type="journal article" date="2022" name="Int. J. Mol. Sci.">
        <title>Draft Genome of Tanacetum Coccineum: Genomic Comparison of Closely Related Tanacetum-Family Plants.</title>
        <authorList>
            <person name="Yamashiro T."/>
            <person name="Shiraishi A."/>
            <person name="Nakayama K."/>
            <person name="Satake H."/>
        </authorList>
    </citation>
    <scope>NUCLEOTIDE SEQUENCE</scope>
</reference>
<evidence type="ECO:0000313" key="1">
    <source>
        <dbReference type="EMBL" id="GJS51069.1"/>
    </source>
</evidence>
<dbReference type="EMBL" id="BQNB010008560">
    <property type="protein sequence ID" value="GJS51069.1"/>
    <property type="molecule type" value="Genomic_DNA"/>
</dbReference>
<organism evidence="1 2">
    <name type="scientific">Tanacetum coccineum</name>
    <dbReference type="NCBI Taxonomy" id="301880"/>
    <lineage>
        <taxon>Eukaryota</taxon>
        <taxon>Viridiplantae</taxon>
        <taxon>Streptophyta</taxon>
        <taxon>Embryophyta</taxon>
        <taxon>Tracheophyta</taxon>
        <taxon>Spermatophyta</taxon>
        <taxon>Magnoliopsida</taxon>
        <taxon>eudicotyledons</taxon>
        <taxon>Gunneridae</taxon>
        <taxon>Pentapetalae</taxon>
        <taxon>asterids</taxon>
        <taxon>campanulids</taxon>
        <taxon>Asterales</taxon>
        <taxon>Asteraceae</taxon>
        <taxon>Asteroideae</taxon>
        <taxon>Anthemideae</taxon>
        <taxon>Anthemidinae</taxon>
        <taxon>Tanacetum</taxon>
    </lineage>
</organism>
<reference evidence="1" key="2">
    <citation type="submission" date="2022-01" db="EMBL/GenBank/DDBJ databases">
        <authorList>
            <person name="Yamashiro T."/>
            <person name="Shiraishi A."/>
            <person name="Satake H."/>
            <person name="Nakayama K."/>
        </authorList>
    </citation>
    <scope>NUCLEOTIDE SEQUENCE</scope>
</reference>
<dbReference type="Proteomes" id="UP001151760">
    <property type="component" value="Unassembled WGS sequence"/>
</dbReference>
<accession>A0ABQ4WDX4</accession>
<name>A0ABQ4WDX4_9ASTR</name>
<proteinExistence type="predicted"/>
<comment type="caution">
    <text evidence="1">The sequence shown here is derived from an EMBL/GenBank/DDBJ whole genome shotgun (WGS) entry which is preliminary data.</text>
</comment>
<keyword evidence="2" id="KW-1185">Reference proteome</keyword>